<evidence type="ECO:0000256" key="2">
    <source>
        <dbReference type="ARBA" id="ARBA00004765"/>
    </source>
</evidence>
<evidence type="ECO:0000256" key="12">
    <source>
        <dbReference type="ARBA" id="ARBA00023136"/>
    </source>
</evidence>
<dbReference type="Proteomes" id="UP001331515">
    <property type="component" value="Unassembled WGS sequence"/>
</dbReference>
<name>A0AAN8CAV2_CHAGU</name>
<dbReference type="InterPro" id="IPR045252">
    <property type="entry name" value="LPCAT1-like"/>
</dbReference>
<gene>
    <name evidence="20" type="ORF">CgunFtcFv8_025224</name>
</gene>
<dbReference type="PANTHER" id="PTHR23063:SF10">
    <property type="entry name" value="GLYCEROL-3-PHOSPHATE ACYLTRANSFERASE 3"/>
    <property type="match status" value="1"/>
</dbReference>
<evidence type="ECO:0000259" key="19">
    <source>
        <dbReference type="SMART" id="SM00563"/>
    </source>
</evidence>
<keyword evidence="6" id="KW-0444">Lipid biosynthesis</keyword>
<organism evidence="20 21">
    <name type="scientific">Champsocephalus gunnari</name>
    <name type="common">Mackerel icefish</name>
    <dbReference type="NCBI Taxonomy" id="52237"/>
    <lineage>
        <taxon>Eukaryota</taxon>
        <taxon>Metazoa</taxon>
        <taxon>Chordata</taxon>
        <taxon>Craniata</taxon>
        <taxon>Vertebrata</taxon>
        <taxon>Euteleostomi</taxon>
        <taxon>Actinopterygii</taxon>
        <taxon>Neopterygii</taxon>
        <taxon>Teleostei</taxon>
        <taxon>Neoteleostei</taxon>
        <taxon>Acanthomorphata</taxon>
        <taxon>Eupercaria</taxon>
        <taxon>Perciformes</taxon>
        <taxon>Notothenioidei</taxon>
        <taxon>Channichthyidae</taxon>
        <taxon>Champsocephalus</taxon>
    </lineage>
</organism>
<keyword evidence="14" id="KW-1208">Phospholipid metabolism</keyword>
<sequence length="1211" mass="133170">MKGLPALLLLLCCTALLCSAAPAVGPVTCSEDGGAAAAWMAAHHIDENRHHGYKFKLSEIKGSKVEQVYGGCEIQLQLELMETTCHYIDPMHFEDCEVRDVTDWEVRANCSVSVSVRSGDARVSSYHCDTQKVLTHREMAGVCPDCSHLISLHDPDGIKSVKEAVQRVNKNTTNQNYFILKDVGRIAIGSILGRNLFYEAAIALVESHCPMGSSTRPEGCRQLCPDRARHALCHSTYFLSKGLDSVRCDYYPPMNSTALGAGEREPICSPGDAVELPPPLLFVIVAVLPILKKGRSTHSTAKDRTMRSTPSAPGPVQGKHVCVTDFKTCDGLTVMEGVVVWFFQLWMFVVLFLIMLPAMFGLSLGVTGVYIQGLVHILEWATLRIQRGREQQSGVPDPLPNGIIERGGGSMQEGVGRLRGDGPPAGGLFSLSDALFFYQTGLESIVDDTVTQRFSSEELNSWNLLTRTNQNFRYISLRLTLFWGVGVFVRYGLLLPFRVTLAAIGLSWLVIGTVLVGLLPESSVKNWLNELVHLTCYRVCARGLSATILYHNKENRPQKGGICVANHTTPIDIVILANDGCYAMVGQVHGGLMGVLQRSMSRSCPHVWFERSEMKDRHTVANRLRAHVAARTKLPILIFPEGTCVNNTSVMMFKKGSFEIGGTIYPVAIKYDARFGDAFWNSSKYNMVSYLLRIMTSWAIVVNVWYLPPMERQEEEDAAQFANRVKSAIAQQGGLLDLDWDGGLKRGKVKDSFREEQQKHVCVDILLRNATRINNTLDPEEVRCERWSCDQAAPTGSWTNRKLDQQEAAPTGSWTNRKLEEQEAGPTGSWTNRKLDQQEAGGTGSWTNRKLHQQEAGGTGSCTNRKLDQQEAGPTGSWRNRKLDQQEAAPTGSWTNRKLHQQEAGGTGSCTNRKLHQQEAAPTGSCTNRKLHQQEAGGTGSWTNRKLHQQEAGPTGSCTNRKLHQQEAAPTGSCTNRKLEEQEAGPTGSCTNRKLHQQEAGGTGSCTNRKLHQQEAAPTGSCTNRKLHQQEAGGTGSCTNRKLEEQEAAPTGSWRNRKLHQQEAGGTGSCTNRKLHQQEAGGTGSCTNRKLEEQEAGGTGSCTNRKLEEQEAGGTGSCTNRKLEEQEAAPTGSWRNRKLHQQEAGGTGSCTNRKLEEQEAGGTGSWRNRKLHQQEAAPTGSWRNRKLHQQEAGGTGSCTALLVIVLLEKLF</sequence>
<evidence type="ECO:0000256" key="14">
    <source>
        <dbReference type="ARBA" id="ARBA00023264"/>
    </source>
</evidence>
<evidence type="ECO:0000256" key="15">
    <source>
        <dbReference type="ARBA" id="ARBA00023315"/>
    </source>
</evidence>
<feature type="region of interest" description="Disordered" evidence="16">
    <location>
        <begin position="795"/>
        <end position="1191"/>
    </location>
</feature>
<evidence type="ECO:0000256" key="6">
    <source>
        <dbReference type="ARBA" id="ARBA00022516"/>
    </source>
</evidence>
<dbReference type="PANTHER" id="PTHR23063">
    <property type="entry name" value="PHOSPHOLIPID ACYLTRANSFERASE"/>
    <property type="match status" value="1"/>
</dbReference>
<evidence type="ECO:0000256" key="3">
    <source>
        <dbReference type="ARBA" id="ARBA00004771"/>
    </source>
</evidence>
<comment type="pathway">
    <text evidence="3">Glycerolipid metabolism; triacylglycerol biosynthesis.</text>
</comment>
<evidence type="ECO:0000256" key="13">
    <source>
        <dbReference type="ARBA" id="ARBA00023209"/>
    </source>
</evidence>
<evidence type="ECO:0000256" key="17">
    <source>
        <dbReference type="SAM" id="Phobius"/>
    </source>
</evidence>
<keyword evidence="13" id="KW-0594">Phospholipid biosynthesis</keyword>
<keyword evidence="21" id="KW-1185">Reference proteome</keyword>
<dbReference type="AlphaFoldDB" id="A0AAN8CAV2"/>
<evidence type="ECO:0000256" key="18">
    <source>
        <dbReference type="SAM" id="SignalP"/>
    </source>
</evidence>
<keyword evidence="18" id="KW-0732">Signal</keyword>
<evidence type="ECO:0000256" key="7">
    <source>
        <dbReference type="ARBA" id="ARBA00022679"/>
    </source>
</evidence>
<feature type="domain" description="Phospholipid/glycerol acyltransferase" evidence="19">
    <location>
        <begin position="561"/>
        <end position="672"/>
    </location>
</feature>
<reference evidence="20 21" key="1">
    <citation type="journal article" date="2023" name="Mol. Biol. Evol.">
        <title>Genomics of Secondarily Temperate Adaptation in the Only Non-Antarctic Icefish.</title>
        <authorList>
            <person name="Rivera-Colon A.G."/>
            <person name="Rayamajhi N."/>
            <person name="Minhas B.F."/>
            <person name="Madrigal G."/>
            <person name="Bilyk K.T."/>
            <person name="Yoon V."/>
            <person name="Hune M."/>
            <person name="Gregory S."/>
            <person name="Cheng C.H.C."/>
            <person name="Catchen J.M."/>
        </authorList>
    </citation>
    <scope>NUCLEOTIDE SEQUENCE [LARGE SCALE GENOMIC DNA]</scope>
    <source>
        <tissue evidence="20">White muscle</tissue>
    </source>
</reference>
<evidence type="ECO:0000256" key="4">
    <source>
        <dbReference type="ARBA" id="ARBA00005189"/>
    </source>
</evidence>
<feature type="transmembrane region" description="Helical" evidence="17">
    <location>
        <begin position="338"/>
        <end position="356"/>
    </location>
</feature>
<evidence type="ECO:0000313" key="21">
    <source>
        <dbReference type="Proteomes" id="UP001331515"/>
    </source>
</evidence>
<dbReference type="InterPro" id="IPR002123">
    <property type="entry name" value="Plipid/glycerol_acylTrfase"/>
</dbReference>
<keyword evidence="7" id="KW-0808">Transferase</keyword>
<accession>A0AAN8CAV2</accession>
<proteinExistence type="inferred from homology"/>
<comment type="pathway">
    <text evidence="4">Lipid metabolism.</text>
</comment>
<evidence type="ECO:0000256" key="9">
    <source>
        <dbReference type="ARBA" id="ARBA00022824"/>
    </source>
</evidence>
<feature type="transmembrane region" description="Helical" evidence="17">
    <location>
        <begin position="475"/>
        <end position="493"/>
    </location>
</feature>
<dbReference type="CDD" id="cd07991">
    <property type="entry name" value="LPLAT_LPCAT1-like"/>
    <property type="match status" value="1"/>
</dbReference>
<dbReference type="SUPFAM" id="SSF69593">
    <property type="entry name" value="Glycerol-3-phosphate (1)-acyltransferase"/>
    <property type="match status" value="1"/>
</dbReference>
<keyword evidence="10 17" id="KW-1133">Transmembrane helix</keyword>
<comment type="pathway">
    <text evidence="2">Phospholipid metabolism; CDP-diacylglycerol biosynthesis; CDP-diacylglycerol from sn-glycerol 3-phosphate: step 1/3.</text>
</comment>
<dbReference type="Pfam" id="PF01553">
    <property type="entry name" value="Acyltransferase"/>
    <property type="match status" value="1"/>
</dbReference>
<evidence type="ECO:0000256" key="11">
    <source>
        <dbReference type="ARBA" id="ARBA00023098"/>
    </source>
</evidence>
<feature type="transmembrane region" description="Helical" evidence="17">
    <location>
        <begin position="690"/>
        <end position="707"/>
    </location>
</feature>
<feature type="chain" id="PRO_5042852859" description="Phospholipid/glycerol acyltransferase domain-containing protein" evidence="18">
    <location>
        <begin position="21"/>
        <end position="1211"/>
    </location>
</feature>
<dbReference type="EMBL" id="JAURVH010001532">
    <property type="protein sequence ID" value="KAK5900252.1"/>
    <property type="molecule type" value="Genomic_DNA"/>
</dbReference>
<evidence type="ECO:0000256" key="1">
    <source>
        <dbReference type="ARBA" id="ARBA00004477"/>
    </source>
</evidence>
<evidence type="ECO:0000313" key="20">
    <source>
        <dbReference type="EMBL" id="KAK5900252.1"/>
    </source>
</evidence>
<feature type="signal peptide" evidence="18">
    <location>
        <begin position="1"/>
        <end position="20"/>
    </location>
</feature>
<comment type="subcellular location">
    <subcellularLocation>
        <location evidence="1">Endoplasmic reticulum membrane</location>
        <topology evidence="1">Multi-pass membrane protein</topology>
    </subcellularLocation>
</comment>
<evidence type="ECO:0000256" key="8">
    <source>
        <dbReference type="ARBA" id="ARBA00022692"/>
    </source>
</evidence>
<dbReference type="Gene3D" id="3.10.450.10">
    <property type="match status" value="1"/>
</dbReference>
<feature type="transmembrane region" description="Helical" evidence="17">
    <location>
        <begin position="499"/>
        <end position="519"/>
    </location>
</feature>
<keyword evidence="8 17" id="KW-0812">Transmembrane</keyword>
<comment type="caution">
    <text evidence="20">The sequence shown here is derived from an EMBL/GenBank/DDBJ whole genome shotgun (WGS) entry which is preliminary data.</text>
</comment>
<keyword evidence="9" id="KW-0256">Endoplasmic reticulum</keyword>
<evidence type="ECO:0000256" key="16">
    <source>
        <dbReference type="SAM" id="MobiDB-lite"/>
    </source>
</evidence>
<dbReference type="GO" id="GO:0005789">
    <property type="term" value="C:endoplasmic reticulum membrane"/>
    <property type="evidence" value="ECO:0007669"/>
    <property type="project" value="UniProtKB-SubCell"/>
</dbReference>
<evidence type="ECO:0000256" key="10">
    <source>
        <dbReference type="ARBA" id="ARBA00022989"/>
    </source>
</evidence>
<dbReference type="SUPFAM" id="SSF54403">
    <property type="entry name" value="Cystatin/monellin"/>
    <property type="match status" value="2"/>
</dbReference>
<dbReference type="GO" id="GO:0004366">
    <property type="term" value="F:glycerol-3-phosphate O-acyltransferase activity"/>
    <property type="evidence" value="ECO:0007669"/>
    <property type="project" value="TreeGrafter"/>
</dbReference>
<dbReference type="InterPro" id="IPR046350">
    <property type="entry name" value="Cystatin_sf"/>
</dbReference>
<keyword evidence="12 17" id="KW-0472">Membrane</keyword>
<dbReference type="SMART" id="SM00563">
    <property type="entry name" value="PlsC"/>
    <property type="match status" value="1"/>
</dbReference>
<keyword evidence="15" id="KW-0012">Acyltransferase</keyword>
<keyword evidence="11" id="KW-0443">Lipid metabolism</keyword>
<dbReference type="GO" id="GO:0019432">
    <property type="term" value="P:triglyceride biosynthetic process"/>
    <property type="evidence" value="ECO:0007669"/>
    <property type="project" value="TreeGrafter"/>
</dbReference>
<protein>
    <recommendedName>
        <fullName evidence="19">Phospholipid/glycerol acyltransferase domain-containing protein</fullName>
    </recommendedName>
</protein>
<dbReference type="GO" id="GO:0008654">
    <property type="term" value="P:phospholipid biosynthetic process"/>
    <property type="evidence" value="ECO:0007669"/>
    <property type="project" value="UniProtKB-KW"/>
</dbReference>
<evidence type="ECO:0000256" key="5">
    <source>
        <dbReference type="ARBA" id="ARBA00008655"/>
    </source>
</evidence>
<comment type="similarity">
    <text evidence="5">Belongs to the 1-acyl-sn-glycerol-3-phosphate acyltransferase family.</text>
</comment>